<dbReference type="AlphaFoldDB" id="A0AAN8F174"/>
<comment type="caution">
    <text evidence="1">The sequence shown here is derived from an EMBL/GenBank/DDBJ whole genome shotgun (WGS) entry which is preliminary data.</text>
</comment>
<sequence length="144" mass="16253">MCEEAVKDQEEFNRHCAKTHGGNRFITLKTIRDTVRFRVLRAVSSPMLLDCRLGKRKLKKVVWSNGEDTLLIKGNLIHCSIRFGRVRSRAQGIRQPHASRNTTPHCTSFLKVWISDTGPVIATYCTAHIGFSSPSTRQASLGWS</sequence>
<evidence type="ECO:0000313" key="1">
    <source>
        <dbReference type="EMBL" id="KAK5966879.1"/>
    </source>
</evidence>
<keyword evidence="2" id="KW-1185">Reference proteome</keyword>
<reference evidence="1 2" key="1">
    <citation type="submission" date="2019-10" db="EMBL/GenBank/DDBJ databases">
        <title>Assembly and Annotation for the nematode Trichostrongylus colubriformis.</title>
        <authorList>
            <person name="Martin J."/>
        </authorList>
    </citation>
    <scope>NUCLEOTIDE SEQUENCE [LARGE SCALE GENOMIC DNA]</scope>
    <source>
        <strain evidence="1">G859</strain>
        <tissue evidence="1">Whole worm</tissue>
    </source>
</reference>
<accession>A0AAN8F174</accession>
<proteinExistence type="predicted"/>
<organism evidence="1 2">
    <name type="scientific">Trichostrongylus colubriformis</name>
    <name type="common">Black scour worm</name>
    <dbReference type="NCBI Taxonomy" id="6319"/>
    <lineage>
        <taxon>Eukaryota</taxon>
        <taxon>Metazoa</taxon>
        <taxon>Ecdysozoa</taxon>
        <taxon>Nematoda</taxon>
        <taxon>Chromadorea</taxon>
        <taxon>Rhabditida</taxon>
        <taxon>Rhabditina</taxon>
        <taxon>Rhabditomorpha</taxon>
        <taxon>Strongyloidea</taxon>
        <taxon>Trichostrongylidae</taxon>
        <taxon>Trichostrongylus</taxon>
    </lineage>
</organism>
<evidence type="ECO:0000313" key="2">
    <source>
        <dbReference type="Proteomes" id="UP001331761"/>
    </source>
</evidence>
<dbReference type="EMBL" id="WIXE01023014">
    <property type="protein sequence ID" value="KAK5966879.1"/>
    <property type="molecule type" value="Genomic_DNA"/>
</dbReference>
<dbReference type="Proteomes" id="UP001331761">
    <property type="component" value="Unassembled WGS sequence"/>
</dbReference>
<protein>
    <submittedName>
        <fullName evidence="1">Uncharacterized protein</fullName>
    </submittedName>
</protein>
<gene>
    <name evidence="1" type="ORF">GCK32_014284</name>
</gene>
<name>A0AAN8F174_TRICO</name>